<accession>A0A0V0JAY8</accession>
<evidence type="ECO:0000313" key="1">
    <source>
        <dbReference type="EMBL" id="JAP62410.1"/>
    </source>
</evidence>
<proteinExistence type="predicted"/>
<dbReference type="AlphaFoldDB" id="A0A0V0JAY8"/>
<sequence>MIVQIILLSEIRALHTVQAADVIGLISIPPLSSTTSFGLSRTSFKLSTKIFFSTWLICLFSMPYRNKSHGELFLPCSFSDFLSLPGHCPSTAGLLFWCSDQSRQ</sequence>
<organism evidence="1">
    <name type="scientific">Schistocephalus solidus</name>
    <name type="common">Tapeworm</name>
    <dbReference type="NCBI Taxonomy" id="70667"/>
    <lineage>
        <taxon>Eukaryota</taxon>
        <taxon>Metazoa</taxon>
        <taxon>Spiralia</taxon>
        <taxon>Lophotrochozoa</taxon>
        <taxon>Platyhelminthes</taxon>
        <taxon>Cestoda</taxon>
        <taxon>Eucestoda</taxon>
        <taxon>Diphyllobothriidea</taxon>
        <taxon>Diphyllobothriidae</taxon>
        <taxon>Schistocephalus</taxon>
    </lineage>
</organism>
<gene>
    <name evidence="1" type="ORF">TR113526</name>
</gene>
<reference evidence="1" key="1">
    <citation type="submission" date="2016-01" db="EMBL/GenBank/DDBJ databases">
        <title>Reference transcriptome for the parasite Schistocephalus solidus: insights into the molecular evolution of parasitism.</title>
        <authorList>
            <person name="Hebert F.O."/>
            <person name="Grambauer S."/>
            <person name="Barber I."/>
            <person name="Landry C.R."/>
            <person name="Aubin-Horth N."/>
        </authorList>
    </citation>
    <scope>NUCLEOTIDE SEQUENCE</scope>
</reference>
<protein>
    <submittedName>
        <fullName evidence="1">Uncharacterized protein</fullName>
    </submittedName>
</protein>
<dbReference type="EMBL" id="GEEE01019169">
    <property type="protein sequence ID" value="JAP44056.1"/>
    <property type="molecule type" value="Transcribed_RNA"/>
</dbReference>
<name>A0A0V0JAY8_SCHSO</name>
<dbReference type="EMBL" id="GEEE01016448">
    <property type="protein sequence ID" value="JAP46777.1"/>
    <property type="molecule type" value="Transcribed_RNA"/>
</dbReference>
<dbReference type="EMBL" id="GEEE01000815">
    <property type="protein sequence ID" value="JAP62410.1"/>
    <property type="molecule type" value="Transcribed_RNA"/>
</dbReference>
<feature type="non-terminal residue" evidence="1">
    <location>
        <position position="104"/>
    </location>
</feature>